<dbReference type="InterPro" id="IPR032432">
    <property type="entry name" value="Radical_SAM_C"/>
</dbReference>
<sequence>MRRFFSFNDFFKIYLGGKTVKLSLDGGFTCPNRDGLISTSGCVFCSDSGSGDFLSDAKEIDKQIKMQKDFLKNKWKAEKYMAYFQNFTNTYGDYDYIENLYENIINRDDISAISIATRCDCINEKIVDLITRLNEKKLVFLELGLQSTNENTIKLINRGYSHKKFDEIIKKLDENKIKYLLHIIYGLPGENHIDFKNTFDYANSLKPFGIKFHNLYITKNTYIHKMYKENPFKILEKNEYIDLVLNSIENINDKTVIHRLTGDPDRDKLVAPNWSRDKLSVISSIDKKLKEKNIPIITEEEIKEVCDYWKNY</sequence>
<dbReference type="InterPro" id="IPR006638">
    <property type="entry name" value="Elp3/MiaA/NifB-like_rSAM"/>
</dbReference>
<organism evidence="8 9">
    <name type="scientific">Peptoniphilus ovalis</name>
    <dbReference type="NCBI Taxonomy" id="2841503"/>
    <lineage>
        <taxon>Bacteria</taxon>
        <taxon>Bacillati</taxon>
        <taxon>Bacillota</taxon>
        <taxon>Tissierellia</taxon>
        <taxon>Tissierellales</taxon>
        <taxon>Peptoniphilaceae</taxon>
        <taxon>Peptoniphilus</taxon>
    </lineage>
</organism>
<dbReference type="InterPro" id="IPR005911">
    <property type="entry name" value="YhcC-like"/>
</dbReference>
<keyword evidence="4" id="KW-0479">Metal-binding</keyword>
<evidence type="ECO:0000313" key="8">
    <source>
        <dbReference type="EMBL" id="MBU5669395.1"/>
    </source>
</evidence>
<dbReference type="InterPro" id="IPR007197">
    <property type="entry name" value="rSAM"/>
</dbReference>
<evidence type="ECO:0000256" key="5">
    <source>
        <dbReference type="ARBA" id="ARBA00023004"/>
    </source>
</evidence>
<accession>A0ABS6FGT8</accession>
<name>A0ABS6FGT8_9FIRM</name>
<dbReference type="Proteomes" id="UP000783742">
    <property type="component" value="Unassembled WGS sequence"/>
</dbReference>
<dbReference type="SFLD" id="SFLDS00029">
    <property type="entry name" value="Radical_SAM"/>
    <property type="match status" value="1"/>
</dbReference>
<keyword evidence="9" id="KW-1185">Reference proteome</keyword>
<dbReference type="EMBL" id="JAHLQO010000004">
    <property type="protein sequence ID" value="MBU5669395.1"/>
    <property type="molecule type" value="Genomic_DNA"/>
</dbReference>
<comment type="cofactor">
    <cofactor evidence="1">
        <name>[4Fe-4S] cluster</name>
        <dbReference type="ChEBI" id="CHEBI:49883"/>
    </cofactor>
</comment>
<evidence type="ECO:0000256" key="4">
    <source>
        <dbReference type="ARBA" id="ARBA00022723"/>
    </source>
</evidence>
<proteinExistence type="predicted"/>
<dbReference type="SFLD" id="SFLDG01086">
    <property type="entry name" value="elongater_protein-like"/>
    <property type="match status" value="1"/>
</dbReference>
<protein>
    <submittedName>
        <fullName evidence="8">TIGR01212 family radical SAM protein</fullName>
    </submittedName>
</protein>
<evidence type="ECO:0000259" key="7">
    <source>
        <dbReference type="PROSITE" id="PS51918"/>
    </source>
</evidence>
<evidence type="ECO:0000256" key="6">
    <source>
        <dbReference type="ARBA" id="ARBA00023014"/>
    </source>
</evidence>
<dbReference type="PROSITE" id="PS51918">
    <property type="entry name" value="RADICAL_SAM"/>
    <property type="match status" value="1"/>
</dbReference>
<evidence type="ECO:0000256" key="2">
    <source>
        <dbReference type="ARBA" id="ARBA00022485"/>
    </source>
</evidence>
<dbReference type="RefSeq" id="WP_216549230.1">
    <property type="nucleotide sequence ID" value="NZ_JAHLQO010000004.1"/>
</dbReference>
<dbReference type="CDD" id="cd01335">
    <property type="entry name" value="Radical_SAM"/>
    <property type="match status" value="1"/>
</dbReference>
<reference evidence="8 9" key="1">
    <citation type="submission" date="2021-06" db="EMBL/GenBank/DDBJ databases">
        <authorList>
            <person name="Sun Q."/>
            <person name="Li D."/>
        </authorList>
    </citation>
    <scope>NUCLEOTIDE SEQUENCE [LARGE SCALE GENOMIC DNA]</scope>
    <source>
        <strain evidence="8 9">MSJ-1</strain>
    </source>
</reference>
<dbReference type="PANTHER" id="PTHR11135">
    <property type="entry name" value="HISTONE ACETYLTRANSFERASE-RELATED"/>
    <property type="match status" value="1"/>
</dbReference>
<comment type="caution">
    <text evidence="8">The sequence shown here is derived from an EMBL/GenBank/DDBJ whole genome shotgun (WGS) entry which is preliminary data.</text>
</comment>
<gene>
    <name evidence="8" type="ORF">KQI68_06025</name>
</gene>
<keyword evidence="3" id="KW-0949">S-adenosyl-L-methionine</keyword>
<evidence type="ECO:0000313" key="9">
    <source>
        <dbReference type="Proteomes" id="UP000783742"/>
    </source>
</evidence>
<feature type="domain" description="Radical SAM core" evidence="7">
    <location>
        <begin position="14"/>
        <end position="254"/>
    </location>
</feature>
<keyword evidence="6" id="KW-0411">Iron-sulfur</keyword>
<dbReference type="NCBIfam" id="TIGR01212">
    <property type="entry name" value="TIGR01212 family radical SAM protein"/>
    <property type="match status" value="1"/>
</dbReference>
<dbReference type="Pfam" id="PF16199">
    <property type="entry name" value="Radical_SAM_C"/>
    <property type="match status" value="1"/>
</dbReference>
<dbReference type="Pfam" id="PF04055">
    <property type="entry name" value="Radical_SAM"/>
    <property type="match status" value="1"/>
</dbReference>
<keyword evidence="2" id="KW-0004">4Fe-4S</keyword>
<dbReference type="PANTHER" id="PTHR11135:SF1">
    <property type="entry name" value="PROTEIN YHCC"/>
    <property type="match status" value="1"/>
</dbReference>
<evidence type="ECO:0000256" key="1">
    <source>
        <dbReference type="ARBA" id="ARBA00001966"/>
    </source>
</evidence>
<evidence type="ECO:0000256" key="3">
    <source>
        <dbReference type="ARBA" id="ARBA00022691"/>
    </source>
</evidence>
<dbReference type="InterPro" id="IPR039661">
    <property type="entry name" value="ELP3"/>
</dbReference>
<dbReference type="SFLD" id="SFLDG01091">
    <property type="entry name" value="uncharacterized_CHP01210-like"/>
    <property type="match status" value="1"/>
</dbReference>
<keyword evidence="5" id="KW-0408">Iron</keyword>
<dbReference type="SMART" id="SM00729">
    <property type="entry name" value="Elp3"/>
    <property type="match status" value="1"/>
</dbReference>